<protein>
    <submittedName>
        <fullName evidence="1">Uncharacterized protein</fullName>
    </submittedName>
</protein>
<evidence type="ECO:0000313" key="2">
    <source>
        <dbReference type="Proteomes" id="UP000663861"/>
    </source>
</evidence>
<organism evidence="1 2">
    <name type="scientific">Rhizoctonia solani</name>
    <dbReference type="NCBI Taxonomy" id="456999"/>
    <lineage>
        <taxon>Eukaryota</taxon>
        <taxon>Fungi</taxon>
        <taxon>Dikarya</taxon>
        <taxon>Basidiomycota</taxon>
        <taxon>Agaricomycotina</taxon>
        <taxon>Agaricomycetes</taxon>
        <taxon>Cantharellales</taxon>
        <taxon>Ceratobasidiaceae</taxon>
        <taxon>Rhizoctonia</taxon>
    </lineage>
</organism>
<gene>
    <name evidence="1" type="ORF">RDB_LOCUS131936</name>
</gene>
<sequence length="35" mass="3953">TGTPETTAFPYRVRSLAYKSFPRPWNNGKVNPNAD</sequence>
<proteinExistence type="predicted"/>
<name>A0A8H3HH48_9AGAM</name>
<accession>A0A8H3HH48</accession>
<comment type="caution">
    <text evidence="1">The sequence shown here is derived from an EMBL/GenBank/DDBJ whole genome shotgun (WGS) entry which is preliminary data.</text>
</comment>
<dbReference type="EMBL" id="CAJMWY010003795">
    <property type="protein sequence ID" value="CAE6507445.1"/>
    <property type="molecule type" value="Genomic_DNA"/>
</dbReference>
<evidence type="ECO:0000313" key="1">
    <source>
        <dbReference type="EMBL" id="CAE6507445.1"/>
    </source>
</evidence>
<dbReference type="AlphaFoldDB" id="A0A8H3HH48"/>
<dbReference type="Proteomes" id="UP000663861">
    <property type="component" value="Unassembled WGS sequence"/>
</dbReference>
<feature type="non-terminal residue" evidence="1">
    <location>
        <position position="1"/>
    </location>
</feature>
<reference evidence="1" key="1">
    <citation type="submission" date="2021-01" db="EMBL/GenBank/DDBJ databases">
        <authorList>
            <person name="Kaushik A."/>
        </authorList>
    </citation>
    <scope>NUCLEOTIDE SEQUENCE</scope>
    <source>
        <strain evidence="1">AG4-RS23</strain>
    </source>
</reference>